<feature type="transmembrane region" description="Helical" evidence="7">
    <location>
        <begin position="330"/>
        <end position="347"/>
    </location>
</feature>
<evidence type="ECO:0000313" key="9">
    <source>
        <dbReference type="EMBL" id="TFJ79861.1"/>
    </source>
</evidence>
<dbReference type="GO" id="GO:0005886">
    <property type="term" value="C:plasma membrane"/>
    <property type="evidence" value="ECO:0007669"/>
    <property type="project" value="UniProtKB-SubCell"/>
</dbReference>
<dbReference type="InterPro" id="IPR051258">
    <property type="entry name" value="Diverse_Substrate_Transporter"/>
</dbReference>
<dbReference type="AlphaFoldDB" id="A0A4D9CL94"/>
<evidence type="ECO:0000256" key="2">
    <source>
        <dbReference type="ARBA" id="ARBA00022475"/>
    </source>
</evidence>
<sequence length="366" mass="38114">MAFPAHPAKTTEQGPAAPARSPNTLLELPSSHTRPLAGGWHQIWTSLAGGELPPPEEGGEGGGGNNLVFKVLLAAVALIYGTNFGAIKYLDAAHVDVSIVTAIRFALATLSLCPFLYKAPMPVVVRGLEVGIWVAAGYIAQAIGLQTTQSSKSAFICSLAVVVVPIVNAIVYKRKAPPTAWLAAVLAVLGVGLMTLEGKGTPPSIGDLWSMGQPLGFGIAFVRSEQCMQENKSQALAMTAAQMVAVMAVSMLWVSFTLTANTPSISALYEPVNMAALFYTGVVTSALAVVGESIALAHISAEETTVILSTEPLWAALFGAMLLGEKMNGFGYLGGATILLGCLLTQLKLPKGLEKLLGPWEEGGEA</sequence>
<comment type="caution">
    <text evidence="9">The sequence shown here is derived from an EMBL/GenBank/DDBJ whole genome shotgun (WGS) entry which is preliminary data.</text>
</comment>
<feature type="transmembrane region" description="Helical" evidence="7">
    <location>
        <begin position="276"/>
        <end position="299"/>
    </location>
</feature>
<feature type="transmembrane region" description="Helical" evidence="7">
    <location>
        <begin position="178"/>
        <end position="196"/>
    </location>
</feature>
<proteinExistence type="predicted"/>
<keyword evidence="10" id="KW-1185">Reference proteome</keyword>
<feature type="transmembrane region" description="Helical" evidence="7">
    <location>
        <begin position="153"/>
        <end position="172"/>
    </location>
</feature>
<dbReference type="Pfam" id="PF00892">
    <property type="entry name" value="EamA"/>
    <property type="match status" value="2"/>
</dbReference>
<evidence type="ECO:0000256" key="4">
    <source>
        <dbReference type="ARBA" id="ARBA00022989"/>
    </source>
</evidence>
<feature type="region of interest" description="Disordered" evidence="6">
    <location>
        <begin position="1"/>
        <end position="28"/>
    </location>
</feature>
<dbReference type="InterPro" id="IPR000620">
    <property type="entry name" value="EamA_dom"/>
</dbReference>
<keyword evidence="2" id="KW-1003">Cell membrane</keyword>
<accession>A0A4D9CL94</accession>
<feature type="transmembrane region" description="Helical" evidence="7">
    <location>
        <begin position="235"/>
        <end position="256"/>
    </location>
</feature>
<keyword evidence="3 7" id="KW-0812">Transmembrane</keyword>
<evidence type="ECO:0000256" key="5">
    <source>
        <dbReference type="ARBA" id="ARBA00023136"/>
    </source>
</evidence>
<feature type="transmembrane region" description="Helical" evidence="7">
    <location>
        <begin position="123"/>
        <end position="141"/>
    </location>
</feature>
<comment type="subcellular location">
    <subcellularLocation>
        <location evidence="1">Cell membrane</location>
        <topology evidence="1">Multi-pass membrane protein</topology>
    </subcellularLocation>
</comment>
<feature type="transmembrane region" description="Helical" evidence="7">
    <location>
        <begin position="99"/>
        <end position="117"/>
    </location>
</feature>
<name>A0A4D9CL94_9STRA</name>
<gene>
    <name evidence="9" type="ORF">NSK_008795</name>
</gene>
<evidence type="ECO:0000256" key="1">
    <source>
        <dbReference type="ARBA" id="ARBA00004651"/>
    </source>
</evidence>
<feature type="transmembrane region" description="Helical" evidence="7">
    <location>
        <begin position="306"/>
        <end position="324"/>
    </location>
</feature>
<keyword evidence="5 7" id="KW-0472">Membrane</keyword>
<dbReference type="EMBL" id="SDOX01000192">
    <property type="protein sequence ID" value="TFJ79861.1"/>
    <property type="molecule type" value="Genomic_DNA"/>
</dbReference>
<dbReference type="InterPro" id="IPR037185">
    <property type="entry name" value="EmrE-like"/>
</dbReference>
<evidence type="ECO:0000259" key="8">
    <source>
        <dbReference type="Pfam" id="PF00892"/>
    </source>
</evidence>
<evidence type="ECO:0000313" key="10">
    <source>
        <dbReference type="Proteomes" id="UP000355283"/>
    </source>
</evidence>
<protein>
    <recommendedName>
        <fullName evidence="8">EamA domain-containing protein</fullName>
    </recommendedName>
</protein>
<dbReference type="PANTHER" id="PTHR42920:SF5">
    <property type="entry name" value="EAMA DOMAIN-CONTAINING PROTEIN"/>
    <property type="match status" value="1"/>
</dbReference>
<evidence type="ECO:0000256" key="7">
    <source>
        <dbReference type="SAM" id="Phobius"/>
    </source>
</evidence>
<reference evidence="9 10" key="1">
    <citation type="submission" date="2019-01" db="EMBL/GenBank/DDBJ databases">
        <title>Nuclear Genome Assembly of the Microalgal Biofuel strain Nannochloropsis salina CCMP1776.</title>
        <authorList>
            <person name="Hovde B."/>
        </authorList>
    </citation>
    <scope>NUCLEOTIDE SEQUENCE [LARGE SCALE GENOMIC DNA]</scope>
    <source>
        <strain evidence="9 10">CCMP1776</strain>
    </source>
</reference>
<feature type="domain" description="EamA" evidence="8">
    <location>
        <begin position="205"/>
        <end position="345"/>
    </location>
</feature>
<evidence type="ECO:0000256" key="3">
    <source>
        <dbReference type="ARBA" id="ARBA00022692"/>
    </source>
</evidence>
<feature type="domain" description="EamA" evidence="8">
    <location>
        <begin position="72"/>
        <end position="195"/>
    </location>
</feature>
<dbReference type="OrthoDB" id="2017960at2759"/>
<dbReference type="PANTHER" id="PTHR42920">
    <property type="entry name" value="OS03G0707200 PROTEIN-RELATED"/>
    <property type="match status" value="1"/>
</dbReference>
<keyword evidence="4 7" id="KW-1133">Transmembrane helix</keyword>
<organism evidence="9 10">
    <name type="scientific">Nannochloropsis salina CCMP1776</name>
    <dbReference type="NCBI Taxonomy" id="1027361"/>
    <lineage>
        <taxon>Eukaryota</taxon>
        <taxon>Sar</taxon>
        <taxon>Stramenopiles</taxon>
        <taxon>Ochrophyta</taxon>
        <taxon>Eustigmatophyceae</taxon>
        <taxon>Eustigmatales</taxon>
        <taxon>Monodopsidaceae</taxon>
        <taxon>Microchloropsis</taxon>
        <taxon>Microchloropsis salina</taxon>
    </lineage>
</organism>
<dbReference type="Proteomes" id="UP000355283">
    <property type="component" value="Unassembled WGS sequence"/>
</dbReference>
<evidence type="ECO:0000256" key="6">
    <source>
        <dbReference type="SAM" id="MobiDB-lite"/>
    </source>
</evidence>
<feature type="transmembrane region" description="Helical" evidence="7">
    <location>
        <begin position="67"/>
        <end position="87"/>
    </location>
</feature>
<dbReference type="SUPFAM" id="SSF103481">
    <property type="entry name" value="Multidrug resistance efflux transporter EmrE"/>
    <property type="match status" value="2"/>
</dbReference>